<proteinExistence type="predicted"/>
<evidence type="ECO:0000313" key="1">
    <source>
        <dbReference type="EMBL" id="KKL74240.1"/>
    </source>
</evidence>
<name>A0A0F9GY28_9ZZZZ</name>
<feature type="non-terminal residue" evidence="1">
    <location>
        <position position="96"/>
    </location>
</feature>
<sequence length="96" mass="10752">MGKRSEKEFIQDSLSPLLVNIFADSAAKLKPWKISTDRLRRDDTDHGANPVWRIWLKEADPGVKLSKELILPNADEKSLMLMEANVCVAGSPTPYS</sequence>
<protein>
    <submittedName>
        <fullName evidence="1">Uncharacterized protein</fullName>
    </submittedName>
</protein>
<organism evidence="1">
    <name type="scientific">marine sediment metagenome</name>
    <dbReference type="NCBI Taxonomy" id="412755"/>
    <lineage>
        <taxon>unclassified sequences</taxon>
        <taxon>metagenomes</taxon>
        <taxon>ecological metagenomes</taxon>
    </lineage>
</organism>
<accession>A0A0F9GY28</accession>
<gene>
    <name evidence="1" type="ORF">LCGC14_2066850</name>
</gene>
<comment type="caution">
    <text evidence="1">The sequence shown here is derived from an EMBL/GenBank/DDBJ whole genome shotgun (WGS) entry which is preliminary data.</text>
</comment>
<dbReference type="EMBL" id="LAZR01024717">
    <property type="protein sequence ID" value="KKL74240.1"/>
    <property type="molecule type" value="Genomic_DNA"/>
</dbReference>
<dbReference type="AlphaFoldDB" id="A0A0F9GY28"/>
<reference evidence="1" key="1">
    <citation type="journal article" date="2015" name="Nature">
        <title>Complex archaea that bridge the gap between prokaryotes and eukaryotes.</title>
        <authorList>
            <person name="Spang A."/>
            <person name="Saw J.H."/>
            <person name="Jorgensen S.L."/>
            <person name="Zaremba-Niedzwiedzka K."/>
            <person name="Martijn J."/>
            <person name="Lind A.E."/>
            <person name="van Eijk R."/>
            <person name="Schleper C."/>
            <person name="Guy L."/>
            <person name="Ettema T.J."/>
        </authorList>
    </citation>
    <scope>NUCLEOTIDE SEQUENCE</scope>
</reference>